<feature type="non-terminal residue" evidence="1">
    <location>
        <position position="31"/>
    </location>
</feature>
<comment type="caution">
    <text evidence="1">The sequence shown here is derived from an EMBL/GenBank/DDBJ whole genome shotgun (WGS) entry which is preliminary data.</text>
</comment>
<protein>
    <submittedName>
        <fullName evidence="1">Uncharacterized protein</fullName>
    </submittedName>
</protein>
<sequence length="31" mass="3375">MRYDFKYESCFSGVLGYPGLTVVGVLGSDDV</sequence>
<dbReference type="OrthoDB" id="10496363at2759"/>
<gene>
    <name evidence="1" type="ORF">T4D_6518</name>
</gene>
<evidence type="ECO:0000313" key="2">
    <source>
        <dbReference type="Proteomes" id="UP000054995"/>
    </source>
</evidence>
<organism evidence="1 2">
    <name type="scientific">Trichinella pseudospiralis</name>
    <name type="common">Parasitic roundworm</name>
    <dbReference type="NCBI Taxonomy" id="6337"/>
    <lineage>
        <taxon>Eukaryota</taxon>
        <taxon>Metazoa</taxon>
        <taxon>Ecdysozoa</taxon>
        <taxon>Nematoda</taxon>
        <taxon>Enoplea</taxon>
        <taxon>Dorylaimia</taxon>
        <taxon>Trichinellida</taxon>
        <taxon>Trichinellidae</taxon>
        <taxon>Trichinella</taxon>
    </lineage>
</organism>
<reference evidence="1 2" key="1">
    <citation type="submission" date="2015-01" db="EMBL/GenBank/DDBJ databases">
        <title>Evolution of Trichinella species and genotypes.</title>
        <authorList>
            <person name="Korhonen P.K."/>
            <person name="Edoardo P."/>
            <person name="Giuseppe L.R."/>
            <person name="Gasser R.B."/>
        </authorList>
    </citation>
    <scope>NUCLEOTIDE SEQUENCE [LARGE SCALE GENOMIC DNA]</scope>
    <source>
        <strain evidence="1">ISS470</strain>
    </source>
</reference>
<evidence type="ECO:0000313" key="1">
    <source>
        <dbReference type="EMBL" id="KRY62761.1"/>
    </source>
</evidence>
<accession>A0A0V1DM96</accession>
<dbReference type="EMBL" id="JYDT01003028">
    <property type="protein sequence ID" value="KRY62761.1"/>
    <property type="molecule type" value="Genomic_DNA"/>
</dbReference>
<dbReference type="Proteomes" id="UP000054995">
    <property type="component" value="Unassembled WGS sequence"/>
</dbReference>
<name>A0A0V1DM96_TRIPS</name>
<proteinExistence type="predicted"/>
<dbReference type="AlphaFoldDB" id="A0A0V1DM96"/>
<keyword evidence="2" id="KW-1185">Reference proteome</keyword>